<dbReference type="PANTHER" id="PTHR47966:SF51">
    <property type="entry name" value="BETA-SITE APP-CLEAVING ENZYME, ISOFORM A-RELATED"/>
    <property type="match status" value="1"/>
</dbReference>
<sequence>MPASSIVPGFLALPLVFLFPSDLPTHVGFEGLHTTILEPSTFVDPGEPHIVPLRRESVPVVRNGKVASWKTSYSGVLRAGAPTQDFTVLFDTGSGHLVLPAVECVSESCVKHHRFNATASSSSTAINIDGSVAGEECDEISIKFGTGAVTGQFVRETICVGSKSETCVDMHVVLAVEMTVEPFSSFSFDGILGLGLKGLSMTSDLSFFDLWSRTHTPLFGIFLSEGESELALGGYNLERLRGPLSWAPVAMEHLGYWQVEILALRIGGVVSDICLDGTCRGVVDSGTSHLGVPHSHFLAFDDLLTTPSAPDVVDCRQVRAPLLEIVLKTATLSLHADTYMRQLALPPGENLGSREPSDSDMSRCSPRLLPVSVGAPLGPKLFILGEPVLQQYYTVFDWQRKQIGFGLASRASSELGDSTSFLQVEVLVQRRHCGSGRSARGF</sequence>
<feature type="active site" evidence="5">
    <location>
        <position position="284"/>
    </location>
</feature>
<evidence type="ECO:0000259" key="8">
    <source>
        <dbReference type="PROSITE" id="PS51767"/>
    </source>
</evidence>
<feature type="domain" description="Peptidase A1" evidence="8">
    <location>
        <begin position="73"/>
        <end position="406"/>
    </location>
</feature>
<dbReference type="Gene3D" id="2.40.70.10">
    <property type="entry name" value="Acid Proteases"/>
    <property type="match status" value="2"/>
</dbReference>
<accession>A0A7S1AX15</accession>
<keyword evidence="4" id="KW-0378">Hydrolase</keyword>
<dbReference type="Pfam" id="PF00026">
    <property type="entry name" value="Asp"/>
    <property type="match status" value="1"/>
</dbReference>
<protein>
    <recommendedName>
        <fullName evidence="8">Peptidase A1 domain-containing protein</fullName>
    </recommendedName>
</protein>
<reference evidence="9" key="1">
    <citation type="submission" date="2021-01" db="EMBL/GenBank/DDBJ databases">
        <authorList>
            <person name="Corre E."/>
            <person name="Pelletier E."/>
            <person name="Niang G."/>
            <person name="Scheremetjew M."/>
            <person name="Finn R."/>
            <person name="Kale V."/>
            <person name="Holt S."/>
            <person name="Cochrane G."/>
            <person name="Meng A."/>
            <person name="Brown T."/>
            <person name="Cohen L."/>
        </authorList>
    </citation>
    <scope>NUCLEOTIDE SEQUENCE</scope>
</reference>
<dbReference type="PRINTS" id="PR00792">
    <property type="entry name" value="PEPSIN"/>
</dbReference>
<evidence type="ECO:0000256" key="5">
    <source>
        <dbReference type="PIRSR" id="PIRSR601461-1"/>
    </source>
</evidence>
<dbReference type="InterPro" id="IPR021109">
    <property type="entry name" value="Peptidase_aspartic_dom_sf"/>
</dbReference>
<evidence type="ECO:0000313" key="9">
    <source>
        <dbReference type="EMBL" id="CAD8867210.1"/>
    </source>
</evidence>
<comment type="similarity">
    <text evidence="1">Belongs to the peptidase A1 family.</text>
</comment>
<dbReference type="EMBL" id="HBFQ01058674">
    <property type="protein sequence ID" value="CAD8867210.1"/>
    <property type="molecule type" value="Transcribed_RNA"/>
</dbReference>
<evidence type="ECO:0000256" key="1">
    <source>
        <dbReference type="ARBA" id="ARBA00007447"/>
    </source>
</evidence>
<proteinExistence type="inferred from homology"/>
<keyword evidence="2" id="KW-0645">Protease</keyword>
<dbReference type="GO" id="GO:0006508">
    <property type="term" value="P:proteolysis"/>
    <property type="evidence" value="ECO:0007669"/>
    <property type="project" value="UniProtKB-KW"/>
</dbReference>
<keyword evidence="7" id="KW-0732">Signal</keyword>
<evidence type="ECO:0000256" key="6">
    <source>
        <dbReference type="PIRSR" id="PIRSR601461-2"/>
    </source>
</evidence>
<dbReference type="PROSITE" id="PS51767">
    <property type="entry name" value="PEPTIDASE_A1"/>
    <property type="match status" value="1"/>
</dbReference>
<dbReference type="PANTHER" id="PTHR47966">
    <property type="entry name" value="BETA-SITE APP-CLEAVING ENZYME, ISOFORM A-RELATED"/>
    <property type="match status" value="1"/>
</dbReference>
<dbReference type="GO" id="GO:0004190">
    <property type="term" value="F:aspartic-type endopeptidase activity"/>
    <property type="evidence" value="ECO:0007669"/>
    <property type="project" value="UniProtKB-KW"/>
</dbReference>
<gene>
    <name evidence="9" type="ORF">NSCI0253_LOCUS41565</name>
</gene>
<feature type="signal peptide" evidence="7">
    <location>
        <begin position="1"/>
        <end position="18"/>
    </location>
</feature>
<evidence type="ECO:0000256" key="3">
    <source>
        <dbReference type="ARBA" id="ARBA00022750"/>
    </source>
</evidence>
<feature type="active site" evidence="5">
    <location>
        <position position="91"/>
    </location>
</feature>
<dbReference type="SUPFAM" id="SSF50630">
    <property type="entry name" value="Acid proteases"/>
    <property type="match status" value="1"/>
</dbReference>
<evidence type="ECO:0000256" key="4">
    <source>
        <dbReference type="ARBA" id="ARBA00022801"/>
    </source>
</evidence>
<evidence type="ECO:0000256" key="7">
    <source>
        <dbReference type="SAM" id="SignalP"/>
    </source>
</evidence>
<dbReference type="AlphaFoldDB" id="A0A7S1AX15"/>
<feature type="chain" id="PRO_5030789422" description="Peptidase A1 domain-containing protein" evidence="7">
    <location>
        <begin position="19"/>
        <end position="442"/>
    </location>
</feature>
<keyword evidence="3" id="KW-0064">Aspartyl protease</keyword>
<dbReference type="InterPro" id="IPR001461">
    <property type="entry name" value="Aspartic_peptidase_A1"/>
</dbReference>
<organism evidence="9">
    <name type="scientific">Noctiluca scintillans</name>
    <name type="common">Sea sparkle</name>
    <name type="synonym">Red tide dinoflagellate</name>
    <dbReference type="NCBI Taxonomy" id="2966"/>
    <lineage>
        <taxon>Eukaryota</taxon>
        <taxon>Sar</taxon>
        <taxon>Alveolata</taxon>
        <taxon>Dinophyceae</taxon>
        <taxon>Noctilucales</taxon>
        <taxon>Noctilucaceae</taxon>
        <taxon>Noctiluca</taxon>
    </lineage>
</organism>
<feature type="disulfide bond" evidence="6">
    <location>
        <begin position="104"/>
        <end position="109"/>
    </location>
</feature>
<evidence type="ECO:0000256" key="2">
    <source>
        <dbReference type="ARBA" id="ARBA00022670"/>
    </source>
</evidence>
<dbReference type="InterPro" id="IPR033121">
    <property type="entry name" value="PEPTIDASE_A1"/>
</dbReference>
<name>A0A7S1AX15_NOCSC</name>
<dbReference type="InterPro" id="IPR034164">
    <property type="entry name" value="Pepsin-like_dom"/>
</dbReference>
<dbReference type="CDD" id="cd05471">
    <property type="entry name" value="pepsin_like"/>
    <property type="match status" value="1"/>
</dbReference>
<keyword evidence="6" id="KW-1015">Disulfide bond</keyword>